<sequence length="126" mass="13917">MAALVRYGLLLVVLAAVTTYLHVTDSERSLESVPATDSVTQAHDTKPLLRQEVKTAPDARDVAAGGEERAFIGSYTKNVLYELLAKLRVTPQTIAVHLGIKSGRAPAVVHRFYNSYHRWFAAHGRF</sequence>
<dbReference type="Proteomes" id="UP000002640">
    <property type="component" value="Unassembled WGS sequence"/>
</dbReference>
<feature type="chain" id="PRO_5043478359" description="RxLR effector protein" evidence="1">
    <location>
        <begin position="27"/>
        <end position="126"/>
    </location>
</feature>
<accession>G5AFZ1</accession>
<organism evidence="2 3">
    <name type="scientific">Phytophthora sojae (strain P6497)</name>
    <name type="common">Soybean stem and root rot agent</name>
    <name type="synonym">Phytophthora megasperma f. sp. glycines</name>
    <dbReference type="NCBI Taxonomy" id="1094619"/>
    <lineage>
        <taxon>Eukaryota</taxon>
        <taxon>Sar</taxon>
        <taxon>Stramenopiles</taxon>
        <taxon>Oomycota</taxon>
        <taxon>Peronosporomycetes</taxon>
        <taxon>Peronosporales</taxon>
        <taxon>Peronosporaceae</taxon>
        <taxon>Phytophthora</taxon>
    </lineage>
</organism>
<keyword evidence="1" id="KW-0732">Signal</keyword>
<evidence type="ECO:0000313" key="3">
    <source>
        <dbReference type="Proteomes" id="UP000002640"/>
    </source>
</evidence>
<dbReference type="GeneID" id="20642936"/>
<dbReference type="EMBL" id="JH159166">
    <property type="protein sequence ID" value="EGZ05503.1"/>
    <property type="molecule type" value="Genomic_DNA"/>
</dbReference>
<proteinExistence type="predicted"/>
<dbReference type="AlphaFoldDB" id="G5AFZ1"/>
<keyword evidence="3" id="KW-1185">Reference proteome</keyword>
<dbReference type="RefSeq" id="XP_009539034.1">
    <property type="nucleotide sequence ID" value="XM_009540739.1"/>
</dbReference>
<gene>
    <name evidence="2" type="ORF">PHYSODRAFT_307763</name>
</gene>
<evidence type="ECO:0000256" key="1">
    <source>
        <dbReference type="SAM" id="SignalP"/>
    </source>
</evidence>
<dbReference type="InParanoid" id="G5AFZ1"/>
<dbReference type="OMA" id="IRTGMAN"/>
<dbReference type="KEGG" id="psoj:PHYSODRAFT_307763"/>
<reference evidence="2 3" key="1">
    <citation type="journal article" date="2006" name="Science">
        <title>Phytophthora genome sequences uncover evolutionary origins and mechanisms of pathogenesis.</title>
        <authorList>
            <person name="Tyler B.M."/>
            <person name="Tripathy S."/>
            <person name="Zhang X."/>
            <person name="Dehal P."/>
            <person name="Jiang R.H."/>
            <person name="Aerts A."/>
            <person name="Arredondo F.D."/>
            <person name="Baxter L."/>
            <person name="Bensasson D."/>
            <person name="Beynon J.L."/>
            <person name="Chapman J."/>
            <person name="Damasceno C.M."/>
            <person name="Dorrance A.E."/>
            <person name="Dou D."/>
            <person name="Dickerman A.W."/>
            <person name="Dubchak I.L."/>
            <person name="Garbelotto M."/>
            <person name="Gijzen M."/>
            <person name="Gordon S.G."/>
            <person name="Govers F."/>
            <person name="Grunwald N.J."/>
            <person name="Huang W."/>
            <person name="Ivors K.L."/>
            <person name="Jones R.W."/>
            <person name="Kamoun S."/>
            <person name="Krampis K."/>
            <person name="Lamour K.H."/>
            <person name="Lee M.K."/>
            <person name="McDonald W.H."/>
            <person name="Medina M."/>
            <person name="Meijer H.J."/>
            <person name="Nordberg E.K."/>
            <person name="Maclean D.J."/>
            <person name="Ospina-Giraldo M.D."/>
            <person name="Morris P.F."/>
            <person name="Phuntumart V."/>
            <person name="Putnam N.H."/>
            <person name="Rash S."/>
            <person name="Rose J.K."/>
            <person name="Sakihama Y."/>
            <person name="Salamov A.A."/>
            <person name="Savidor A."/>
            <person name="Scheuring C.F."/>
            <person name="Smith B.M."/>
            <person name="Sobral B.W."/>
            <person name="Terry A."/>
            <person name="Torto-Alalibo T.A."/>
            <person name="Win J."/>
            <person name="Xu Z."/>
            <person name="Zhang H."/>
            <person name="Grigoriev I.V."/>
            <person name="Rokhsar D.S."/>
            <person name="Boore J.L."/>
        </authorList>
    </citation>
    <scope>NUCLEOTIDE SEQUENCE [LARGE SCALE GENOMIC DNA]</scope>
    <source>
        <strain evidence="2 3">P6497</strain>
    </source>
</reference>
<evidence type="ECO:0000313" key="2">
    <source>
        <dbReference type="EMBL" id="EGZ05503.1"/>
    </source>
</evidence>
<evidence type="ECO:0008006" key="4">
    <source>
        <dbReference type="Google" id="ProtNLM"/>
    </source>
</evidence>
<feature type="signal peptide" evidence="1">
    <location>
        <begin position="1"/>
        <end position="26"/>
    </location>
</feature>
<protein>
    <recommendedName>
        <fullName evidence="4">RxLR effector protein</fullName>
    </recommendedName>
</protein>
<dbReference type="STRING" id="1094619.G5AFZ1"/>
<name>G5AFZ1_PHYSP</name>